<protein>
    <recommendedName>
        <fullName evidence="4">2,5-diamino-6-ribosylamino-4(3H)-pyrimidinone 5'-phosphate reductase</fullName>
        <ecNumber evidence="3">1.1.1.302</ecNumber>
    </recommendedName>
    <alternativeName>
        <fullName evidence="7">2,5-diamino-6-(5-phospho-D-ribosylamino)pyrimidin-4(3H)-one reductase</fullName>
    </alternativeName>
    <alternativeName>
        <fullName evidence="6">2,5-diamino-6-ribitylamino-4(3H)-pyrimidinone 5'-phosphate synthase</fullName>
    </alternativeName>
</protein>
<comment type="catalytic activity">
    <reaction evidence="9">
        <text>2,5-diamino-6-(1-D-ribitylamino)pyrimidin-4(3H)-one 5'-phosphate + NADP(+) = 2,5-diamino-6-(1-D-ribosylamino)pyrimidin-4(3H)-one 5'-phosphate + NADPH + H(+)</text>
        <dbReference type="Rhea" id="RHEA:27278"/>
        <dbReference type="ChEBI" id="CHEBI:15378"/>
        <dbReference type="ChEBI" id="CHEBI:57783"/>
        <dbReference type="ChEBI" id="CHEBI:58349"/>
        <dbReference type="ChEBI" id="CHEBI:58890"/>
        <dbReference type="ChEBI" id="CHEBI:59545"/>
        <dbReference type="EC" id="1.1.1.302"/>
    </reaction>
</comment>
<dbReference type="GeneID" id="2873919"/>
<dbReference type="KEGG" id="ani:ANIA_03197"/>
<dbReference type="SUPFAM" id="SSF53597">
    <property type="entry name" value="Dihydrofolate reductase-like"/>
    <property type="match status" value="1"/>
</dbReference>
<dbReference type="Gene3D" id="3.40.430.10">
    <property type="entry name" value="Dihydrofolate Reductase, subunit A"/>
    <property type="match status" value="1"/>
</dbReference>
<dbReference type="HOGENOM" id="CLU_043966_4_2_1"/>
<keyword evidence="5" id="KW-0686">Riboflavin biosynthesis</keyword>
<evidence type="ECO:0000256" key="6">
    <source>
        <dbReference type="ARBA" id="ARBA00030073"/>
    </source>
</evidence>
<evidence type="ECO:0000313" key="13">
    <source>
        <dbReference type="Proteomes" id="UP000000560"/>
    </source>
</evidence>
<proteinExistence type="inferred from homology"/>
<evidence type="ECO:0000256" key="5">
    <source>
        <dbReference type="ARBA" id="ARBA00022619"/>
    </source>
</evidence>
<dbReference type="EC" id="1.1.1.302" evidence="3"/>
<evidence type="ECO:0000313" key="12">
    <source>
        <dbReference type="EMBL" id="CBF83211.1"/>
    </source>
</evidence>
<comment type="function">
    <text evidence="1">Catalyzes an early step in riboflavin biosynthesis, the NADPH-dependent reduction of the ribose side chain of 2,5-diamino-6-ribosylamino-4(3H)-pyrimidinone 5'-phosphate, yielding 2,5-diamino-6-ribitylamino-4(3H)-pyrimidinone 5'-phosphate.</text>
</comment>
<evidence type="ECO:0000256" key="7">
    <source>
        <dbReference type="ARBA" id="ARBA00031630"/>
    </source>
</evidence>
<dbReference type="Proteomes" id="UP000000560">
    <property type="component" value="Chromosome VI"/>
</dbReference>
<dbReference type="STRING" id="227321.Q5B8D3"/>
<accession>Q5B8D3</accession>
<dbReference type="Pfam" id="PF01872">
    <property type="entry name" value="RibD_C"/>
    <property type="match status" value="1"/>
</dbReference>
<accession>C8VIB4</accession>
<evidence type="ECO:0000256" key="1">
    <source>
        <dbReference type="ARBA" id="ARBA00003555"/>
    </source>
</evidence>
<reference evidence="13" key="2">
    <citation type="journal article" date="2009" name="Fungal Genet. Biol.">
        <title>The 2008 update of the Aspergillus nidulans genome annotation: a community effort.</title>
        <authorList>
            <person name="Wortman J.R."/>
            <person name="Gilsenan J.M."/>
            <person name="Joardar V."/>
            <person name="Deegan J."/>
            <person name="Clutterbuck J."/>
            <person name="Andersen M.R."/>
            <person name="Archer D."/>
            <person name="Bencina M."/>
            <person name="Braus G."/>
            <person name="Coutinho P."/>
            <person name="von Dohren H."/>
            <person name="Doonan J."/>
            <person name="Driessen A.J."/>
            <person name="Durek P."/>
            <person name="Espeso E."/>
            <person name="Fekete E."/>
            <person name="Flipphi M."/>
            <person name="Estrada C.G."/>
            <person name="Geysens S."/>
            <person name="Goldman G."/>
            <person name="de Groot P.W."/>
            <person name="Hansen K."/>
            <person name="Harris S.D."/>
            <person name="Heinekamp T."/>
            <person name="Helmstaedt K."/>
            <person name="Henrissat B."/>
            <person name="Hofmann G."/>
            <person name="Homan T."/>
            <person name="Horio T."/>
            <person name="Horiuchi H."/>
            <person name="James S."/>
            <person name="Jones M."/>
            <person name="Karaffa L."/>
            <person name="Karanyi Z."/>
            <person name="Kato M."/>
            <person name="Keller N."/>
            <person name="Kelly D.E."/>
            <person name="Kiel J.A."/>
            <person name="Kim J.M."/>
            <person name="van der Klei I.J."/>
            <person name="Klis F.M."/>
            <person name="Kovalchuk A."/>
            <person name="Krasevec N."/>
            <person name="Kubicek C.P."/>
            <person name="Liu B."/>
            <person name="Maccabe A."/>
            <person name="Meyer V."/>
            <person name="Mirabito P."/>
            <person name="Miskei M."/>
            <person name="Mos M."/>
            <person name="Mullins J."/>
            <person name="Nelson D.R."/>
            <person name="Nielsen J."/>
            <person name="Oakley B.R."/>
            <person name="Osmani S.A."/>
            <person name="Pakula T."/>
            <person name="Paszewski A."/>
            <person name="Paulsen I."/>
            <person name="Pilsyk S."/>
            <person name="Pocsi I."/>
            <person name="Punt P.J."/>
            <person name="Ram A.F."/>
            <person name="Ren Q."/>
            <person name="Robellet X."/>
            <person name="Robson G."/>
            <person name="Seiboth B."/>
            <person name="van Solingen P."/>
            <person name="Specht T."/>
            <person name="Sun J."/>
            <person name="Taheri-Talesh N."/>
            <person name="Takeshita N."/>
            <person name="Ussery D."/>
            <person name="vanKuyk P.A."/>
            <person name="Visser H."/>
            <person name="van de Vondervoort P.J."/>
            <person name="de Vries R.P."/>
            <person name="Walton J."/>
            <person name="Xiang X."/>
            <person name="Xiong Y."/>
            <person name="Zeng A.P."/>
            <person name="Brandt B.W."/>
            <person name="Cornell M.J."/>
            <person name="van den Hondel C.A."/>
            <person name="Visser J."/>
            <person name="Oliver S.G."/>
            <person name="Turner G."/>
        </authorList>
    </citation>
    <scope>GENOME REANNOTATION</scope>
    <source>
        <strain evidence="13">FGSC A4 / ATCC 38163 / CBS 112.46 / NRRL 194 / M139</strain>
    </source>
</reference>
<evidence type="ECO:0000256" key="4">
    <source>
        <dbReference type="ARBA" id="ARBA00015035"/>
    </source>
</evidence>
<dbReference type="EMBL" id="BN001306">
    <property type="protein sequence ID" value="CBF83211.1"/>
    <property type="molecule type" value="Genomic_DNA"/>
</dbReference>
<evidence type="ECO:0000256" key="2">
    <source>
        <dbReference type="ARBA" id="ARBA00009723"/>
    </source>
</evidence>
<keyword evidence="13" id="KW-1185">Reference proteome</keyword>
<dbReference type="eggNOG" id="ENOG502SBB8">
    <property type="taxonomic scope" value="Eukaryota"/>
</dbReference>
<sequence>MPPHTRTWKARVFAATSLDGAIARRDHDVSWLTQPEPNPAHKAPTHSAARSTPSTEQHAAEVDFMVMGRRTFEVCIGFPEWPYPAKKLLVLSATSAASACKLLNHESGSAITEHLQHVRVVASPEEADRILTEEGASLVYVDGGKTVQEFLRRGWVDEMVLTLAPVLLGGDEGRPRLFGDLPADIRFTLCGVDVIENGMLRLYTLGQPQL</sequence>
<gene>
    <name evidence="12" type="ORF">ANIA_03197</name>
</gene>
<dbReference type="OMA" id="DCMIMGR"/>
<dbReference type="InterPro" id="IPR024072">
    <property type="entry name" value="DHFR-like_dom_sf"/>
</dbReference>
<evidence type="ECO:0000256" key="3">
    <source>
        <dbReference type="ARBA" id="ARBA00012851"/>
    </source>
</evidence>
<dbReference type="AlphaFoldDB" id="Q5B8D3"/>
<dbReference type="PANTHER" id="PTHR38011">
    <property type="entry name" value="DIHYDROFOLATE REDUCTASE FAMILY PROTEIN (AFU_ORTHOLOGUE AFUA_8G06820)"/>
    <property type="match status" value="1"/>
</dbReference>
<dbReference type="InterPro" id="IPR050765">
    <property type="entry name" value="Riboflavin_Biosynth_HTPR"/>
</dbReference>
<dbReference type="GO" id="GO:0009231">
    <property type="term" value="P:riboflavin biosynthetic process"/>
    <property type="evidence" value="ECO:0007669"/>
    <property type="project" value="UniProtKB-KW"/>
</dbReference>
<dbReference type="PANTHER" id="PTHR38011:SF11">
    <property type="entry name" value="2,5-DIAMINO-6-RIBOSYLAMINO-4(3H)-PYRIMIDINONE 5'-PHOSPHATE REDUCTASE"/>
    <property type="match status" value="1"/>
</dbReference>
<feature type="domain" description="Bacterial bifunctional deaminase-reductase C-terminal" evidence="11">
    <location>
        <begin position="12"/>
        <end position="199"/>
    </location>
</feature>
<dbReference type="GO" id="GO:0008703">
    <property type="term" value="F:5-amino-6-(5-phosphoribosylamino)uracil reductase activity"/>
    <property type="evidence" value="ECO:0007669"/>
    <property type="project" value="InterPro"/>
</dbReference>
<comment type="similarity">
    <text evidence="2">Belongs to the HTP reductase family.</text>
</comment>
<dbReference type="RefSeq" id="XP_660801.1">
    <property type="nucleotide sequence ID" value="XM_655709.1"/>
</dbReference>
<dbReference type="InterPro" id="IPR002734">
    <property type="entry name" value="RibDG_C"/>
</dbReference>
<dbReference type="OrthoDB" id="3192019at2759"/>
<organism evidence="12 13">
    <name type="scientific">Emericella nidulans (strain FGSC A4 / ATCC 38163 / CBS 112.46 / NRRL 194 / M139)</name>
    <name type="common">Aspergillus nidulans</name>
    <dbReference type="NCBI Taxonomy" id="227321"/>
    <lineage>
        <taxon>Eukaryota</taxon>
        <taxon>Fungi</taxon>
        <taxon>Dikarya</taxon>
        <taxon>Ascomycota</taxon>
        <taxon>Pezizomycotina</taxon>
        <taxon>Eurotiomycetes</taxon>
        <taxon>Eurotiomycetidae</taxon>
        <taxon>Eurotiales</taxon>
        <taxon>Aspergillaceae</taxon>
        <taxon>Aspergillus</taxon>
        <taxon>Aspergillus subgen. Nidulantes</taxon>
    </lineage>
</organism>
<dbReference type="InParanoid" id="Q5B8D3"/>
<evidence type="ECO:0000256" key="10">
    <source>
        <dbReference type="SAM" id="MobiDB-lite"/>
    </source>
</evidence>
<comment type="catalytic activity">
    <reaction evidence="8">
        <text>2,5-diamino-6-(1-D-ribitylamino)pyrimidin-4(3H)-one 5'-phosphate + NAD(+) = 2,5-diamino-6-(1-D-ribosylamino)pyrimidin-4(3H)-one 5'-phosphate + NADH + H(+)</text>
        <dbReference type="Rhea" id="RHEA:27274"/>
        <dbReference type="ChEBI" id="CHEBI:15378"/>
        <dbReference type="ChEBI" id="CHEBI:57540"/>
        <dbReference type="ChEBI" id="CHEBI:57945"/>
        <dbReference type="ChEBI" id="CHEBI:58890"/>
        <dbReference type="ChEBI" id="CHEBI:59545"/>
        <dbReference type="EC" id="1.1.1.302"/>
    </reaction>
</comment>
<evidence type="ECO:0000256" key="9">
    <source>
        <dbReference type="ARBA" id="ARBA00049020"/>
    </source>
</evidence>
<evidence type="ECO:0000256" key="8">
    <source>
        <dbReference type="ARBA" id="ARBA00047550"/>
    </source>
</evidence>
<evidence type="ECO:0000259" key="11">
    <source>
        <dbReference type="Pfam" id="PF01872"/>
    </source>
</evidence>
<feature type="region of interest" description="Disordered" evidence="10">
    <location>
        <begin position="31"/>
        <end position="56"/>
    </location>
</feature>
<name>Q5B8D3_EMENI</name>
<reference evidence="13" key="1">
    <citation type="journal article" date="2005" name="Nature">
        <title>Sequencing of Aspergillus nidulans and comparative analysis with A. fumigatus and A. oryzae.</title>
        <authorList>
            <person name="Galagan J.E."/>
            <person name="Calvo S.E."/>
            <person name="Cuomo C."/>
            <person name="Ma L.J."/>
            <person name="Wortman J.R."/>
            <person name="Batzoglou S."/>
            <person name="Lee S.I."/>
            <person name="Basturkmen M."/>
            <person name="Spevak C.C."/>
            <person name="Clutterbuck J."/>
            <person name="Kapitonov V."/>
            <person name="Jurka J."/>
            <person name="Scazzocchio C."/>
            <person name="Farman M."/>
            <person name="Butler J."/>
            <person name="Purcell S."/>
            <person name="Harris S."/>
            <person name="Braus G.H."/>
            <person name="Draht O."/>
            <person name="Busch S."/>
            <person name="D'Enfert C."/>
            <person name="Bouchier C."/>
            <person name="Goldman G.H."/>
            <person name="Bell-Pedersen D."/>
            <person name="Griffiths-Jones S."/>
            <person name="Doonan J.H."/>
            <person name="Yu J."/>
            <person name="Vienken K."/>
            <person name="Pain A."/>
            <person name="Freitag M."/>
            <person name="Selker E.U."/>
            <person name="Archer D.B."/>
            <person name="Penalva M.A."/>
            <person name="Oakley B.R."/>
            <person name="Momany M."/>
            <person name="Tanaka T."/>
            <person name="Kumagai T."/>
            <person name="Asai K."/>
            <person name="Machida M."/>
            <person name="Nierman W.C."/>
            <person name="Denning D.W."/>
            <person name="Caddick M."/>
            <person name="Hynes M."/>
            <person name="Paoletti M."/>
            <person name="Fischer R."/>
            <person name="Miller B."/>
            <person name="Dyer P."/>
            <person name="Sachs M.S."/>
            <person name="Osmani S.A."/>
            <person name="Birren B.W."/>
        </authorList>
    </citation>
    <scope>NUCLEOTIDE SEQUENCE [LARGE SCALE GENOMIC DNA]</scope>
    <source>
        <strain evidence="13">FGSC A4 / ATCC 38163 / CBS 112.46 / NRRL 194 / M139</strain>
    </source>
</reference>